<comment type="cofactor">
    <cofactor evidence="2">
        <name>Mn(2+)</name>
        <dbReference type="ChEBI" id="CHEBI:29035"/>
    </cofactor>
    <cofactor evidence="2">
        <name>Fe(2+)</name>
        <dbReference type="ChEBI" id="CHEBI:29033"/>
    </cofactor>
    <text evidence="2">Binds 1 Mn(2+) or Fe(2+) ion per subunit.</text>
</comment>
<feature type="binding site" evidence="1">
    <location>
        <position position="131"/>
    </location>
    <ligand>
        <name>Zn(2+)</name>
        <dbReference type="ChEBI" id="CHEBI:29105"/>
    </ligand>
</feature>
<dbReference type="GO" id="GO:0000976">
    <property type="term" value="F:transcription cis-regulatory region binding"/>
    <property type="evidence" value="ECO:0007669"/>
    <property type="project" value="TreeGrafter"/>
</dbReference>
<dbReference type="GO" id="GO:0003700">
    <property type="term" value="F:DNA-binding transcription factor activity"/>
    <property type="evidence" value="ECO:0007669"/>
    <property type="project" value="UniProtKB-UniRule"/>
</dbReference>
<dbReference type="GO" id="GO:0005737">
    <property type="term" value="C:cytoplasm"/>
    <property type="evidence" value="ECO:0007669"/>
    <property type="project" value="UniProtKB-SubCell"/>
</dbReference>
<comment type="subunit">
    <text evidence="3">Homodimer.</text>
</comment>
<keyword evidence="3" id="KW-0238">DNA-binding</keyword>
<dbReference type="Proteomes" id="UP000242869">
    <property type="component" value="Unassembled WGS sequence"/>
</dbReference>
<dbReference type="CDD" id="cd07153">
    <property type="entry name" value="Fur_like"/>
    <property type="match status" value="1"/>
</dbReference>
<keyword evidence="5" id="KW-1185">Reference proteome</keyword>
<organism evidence="4 5">
    <name type="scientific">Formivibrio citricus</name>
    <dbReference type="NCBI Taxonomy" id="83765"/>
    <lineage>
        <taxon>Bacteria</taxon>
        <taxon>Pseudomonadati</taxon>
        <taxon>Pseudomonadota</taxon>
        <taxon>Betaproteobacteria</taxon>
        <taxon>Neisseriales</taxon>
        <taxon>Chitinibacteraceae</taxon>
        <taxon>Formivibrio</taxon>
    </lineage>
</organism>
<feature type="binding site" evidence="1">
    <location>
        <position position="128"/>
    </location>
    <ligand>
        <name>Zn(2+)</name>
        <dbReference type="ChEBI" id="CHEBI:29105"/>
    </ligand>
</feature>
<keyword evidence="3" id="KW-0963">Cytoplasm</keyword>
<keyword evidence="3" id="KW-0804">Transcription</keyword>
<evidence type="ECO:0000256" key="2">
    <source>
        <dbReference type="PIRSR" id="PIRSR602481-2"/>
    </source>
</evidence>
<gene>
    <name evidence="3" type="primary">fur</name>
    <name evidence="4" type="ORF">SAMN05660284_00010</name>
</gene>
<comment type="similarity">
    <text evidence="3">Belongs to the Fur family.</text>
</comment>
<keyword evidence="3" id="KW-0678">Repressor</keyword>
<dbReference type="InterPro" id="IPR036390">
    <property type="entry name" value="WH_DNA-bd_sf"/>
</dbReference>
<feature type="binding site" evidence="1">
    <location>
        <position position="94"/>
    </location>
    <ligand>
        <name>Zn(2+)</name>
        <dbReference type="ChEBI" id="CHEBI:29105"/>
    </ligand>
</feature>
<dbReference type="GO" id="GO:1900376">
    <property type="term" value="P:regulation of secondary metabolite biosynthetic process"/>
    <property type="evidence" value="ECO:0007669"/>
    <property type="project" value="TreeGrafter"/>
</dbReference>
<dbReference type="Pfam" id="PF01475">
    <property type="entry name" value="FUR"/>
    <property type="match status" value="1"/>
</dbReference>
<evidence type="ECO:0000313" key="5">
    <source>
        <dbReference type="Proteomes" id="UP000242869"/>
    </source>
</evidence>
<dbReference type="AlphaFoldDB" id="A0A1I4UX09"/>
<accession>A0A1I4UX09</accession>
<dbReference type="PANTHER" id="PTHR33202">
    <property type="entry name" value="ZINC UPTAKE REGULATION PROTEIN"/>
    <property type="match status" value="1"/>
</dbReference>
<reference evidence="5" key="1">
    <citation type="submission" date="2016-10" db="EMBL/GenBank/DDBJ databases">
        <authorList>
            <person name="Varghese N."/>
            <person name="Submissions S."/>
        </authorList>
    </citation>
    <scope>NUCLEOTIDE SEQUENCE [LARGE SCALE GENOMIC DNA]</scope>
    <source>
        <strain evidence="5">DSM 6150</strain>
    </source>
</reference>
<dbReference type="GO" id="GO:0045892">
    <property type="term" value="P:negative regulation of DNA-templated transcription"/>
    <property type="evidence" value="ECO:0007669"/>
    <property type="project" value="TreeGrafter"/>
</dbReference>
<name>A0A1I4UX09_9NEIS</name>
<dbReference type="OrthoDB" id="8659436at2"/>
<feature type="binding site" evidence="2">
    <location>
        <position position="84"/>
    </location>
    <ligand>
        <name>Fe cation</name>
        <dbReference type="ChEBI" id="CHEBI:24875"/>
    </ligand>
</feature>
<keyword evidence="1 3" id="KW-0479">Metal-binding</keyword>
<evidence type="ECO:0000256" key="3">
    <source>
        <dbReference type="RuleBase" id="RU364037"/>
    </source>
</evidence>
<dbReference type="PANTHER" id="PTHR33202:SF22">
    <property type="entry name" value="HYDROGEN PEROXIDE SENSITIVE REPRESSOR"/>
    <property type="match status" value="1"/>
</dbReference>
<dbReference type="GO" id="GO:0008270">
    <property type="term" value="F:zinc ion binding"/>
    <property type="evidence" value="ECO:0007669"/>
    <property type="project" value="TreeGrafter"/>
</dbReference>
<comment type="subcellular location">
    <subcellularLocation>
        <location evidence="3">Cytoplasm</location>
    </subcellularLocation>
</comment>
<dbReference type="SUPFAM" id="SSF46785">
    <property type="entry name" value="Winged helix' DNA-binding domain"/>
    <property type="match status" value="1"/>
</dbReference>
<evidence type="ECO:0000256" key="1">
    <source>
        <dbReference type="PIRSR" id="PIRSR602481-1"/>
    </source>
</evidence>
<keyword evidence="3" id="KW-0805">Transcription regulation</keyword>
<evidence type="ECO:0000313" key="4">
    <source>
        <dbReference type="EMBL" id="SFM93293.1"/>
    </source>
</evidence>
<sequence>MTSDDRARALIEARQARPTAARLQVLRALLDAGRPLSHQEVQQSLELDRVTLYRVLDWLADTGIAHRINAADRITRFSVSSAPHCHAHFQCEQCGRIFCLPEGAPILPGPLPEGFVLREIEMTVKGVCADCAHQG</sequence>
<dbReference type="InterPro" id="IPR002481">
    <property type="entry name" value="FUR"/>
</dbReference>
<feature type="binding site" evidence="1">
    <location>
        <position position="91"/>
    </location>
    <ligand>
        <name>Zn(2+)</name>
        <dbReference type="ChEBI" id="CHEBI:29105"/>
    </ligand>
</feature>
<keyword evidence="2 3" id="KW-0408">Iron</keyword>
<dbReference type="InterPro" id="IPR036388">
    <property type="entry name" value="WH-like_DNA-bd_sf"/>
</dbReference>
<proteinExistence type="inferred from homology"/>
<comment type="cofactor">
    <cofactor evidence="1">
        <name>Zn(2+)</name>
        <dbReference type="ChEBI" id="CHEBI:29105"/>
    </cofactor>
    <text evidence="1">Binds 1 zinc ion per subunit.</text>
</comment>
<dbReference type="Gene3D" id="1.10.10.10">
    <property type="entry name" value="Winged helix-like DNA-binding domain superfamily/Winged helix DNA-binding domain"/>
    <property type="match status" value="1"/>
</dbReference>
<dbReference type="EMBL" id="FOVE01000001">
    <property type="protein sequence ID" value="SFM93293.1"/>
    <property type="molecule type" value="Genomic_DNA"/>
</dbReference>
<keyword evidence="1 3" id="KW-0862">Zinc</keyword>
<protein>
    <recommendedName>
        <fullName evidence="3">Ferric uptake regulation protein</fullName>
    </recommendedName>
</protein>
<dbReference type="RefSeq" id="WP_091189386.1">
    <property type="nucleotide sequence ID" value="NZ_FOVE01000001.1"/>
</dbReference>
<dbReference type="STRING" id="83765.SAMN05660284_00010"/>